<evidence type="ECO:0000256" key="1">
    <source>
        <dbReference type="SAM" id="Phobius"/>
    </source>
</evidence>
<accession>A0A8H6XKN7</accession>
<keyword evidence="1" id="KW-0472">Membrane</keyword>
<dbReference type="OrthoDB" id="3262409at2759"/>
<comment type="caution">
    <text evidence="3">The sequence shown here is derived from an EMBL/GenBank/DDBJ whole genome shotgun (WGS) entry which is preliminary data.</text>
</comment>
<dbReference type="EMBL" id="JACAZI010000017">
    <property type="protein sequence ID" value="KAF7342241.1"/>
    <property type="molecule type" value="Genomic_DNA"/>
</dbReference>
<sequence length="399" mass="44291">MHTKLQSNVEFCAGKFNEAVGSELVSLSVNTVVDDAVNTGGHTAIKEHSFARWLLSSLRLSSFMSVRPGLHRDVSSQEVISVNSATAIGPFFFGNAVNWMLMGVLSMQLYTYWRKFPRDTILIKLLVYGSFVLNVVQTAFSTHLAYYFMIGNWGNPSALQGIPWSGPTLPILCALISVSVQLFYARRVWIFKETPIFRLLAILIASIGLSQGLVAIIGAALEEQTDTQENLLKLHPVFTFWLAGAFVTDILITGTMMWILQAAKSQSKVAQTRDLLNRLILNAVQTGCATAIVAAIDLALFVKFTDTNYHFAFNYILGKLYSNSFMMNLNIRRPRSHSSHSESIGMCIQISQSTERTDDRDMADGIANWKPRTQMTDDMPVGKGLQFDLTHEPSTASVV</sequence>
<keyword evidence="4" id="KW-1185">Reference proteome</keyword>
<proteinExistence type="predicted"/>
<evidence type="ECO:0000313" key="3">
    <source>
        <dbReference type="EMBL" id="KAF7342241.1"/>
    </source>
</evidence>
<evidence type="ECO:0000259" key="2">
    <source>
        <dbReference type="Pfam" id="PF20152"/>
    </source>
</evidence>
<dbReference type="Proteomes" id="UP000620124">
    <property type="component" value="Unassembled WGS sequence"/>
</dbReference>
<keyword evidence="1" id="KW-0812">Transmembrane</keyword>
<keyword evidence="1" id="KW-1133">Transmembrane helix</keyword>
<feature type="transmembrane region" description="Helical" evidence="1">
    <location>
        <begin position="125"/>
        <end position="148"/>
    </location>
</feature>
<name>A0A8H6XKN7_9AGAR</name>
<feature type="transmembrane region" description="Helical" evidence="1">
    <location>
        <begin position="197"/>
        <end position="220"/>
    </location>
</feature>
<protein>
    <recommendedName>
        <fullName evidence="2">DUF6534 domain-containing protein</fullName>
    </recommendedName>
</protein>
<gene>
    <name evidence="3" type="ORF">MVEN_01812100</name>
</gene>
<dbReference type="Pfam" id="PF20152">
    <property type="entry name" value="DUF6534"/>
    <property type="match status" value="1"/>
</dbReference>
<feature type="transmembrane region" description="Helical" evidence="1">
    <location>
        <begin position="91"/>
        <end position="113"/>
    </location>
</feature>
<dbReference type="AlphaFoldDB" id="A0A8H6XKN7"/>
<organism evidence="3 4">
    <name type="scientific">Mycena venus</name>
    <dbReference type="NCBI Taxonomy" id="2733690"/>
    <lineage>
        <taxon>Eukaryota</taxon>
        <taxon>Fungi</taxon>
        <taxon>Dikarya</taxon>
        <taxon>Basidiomycota</taxon>
        <taxon>Agaricomycotina</taxon>
        <taxon>Agaricomycetes</taxon>
        <taxon>Agaricomycetidae</taxon>
        <taxon>Agaricales</taxon>
        <taxon>Marasmiineae</taxon>
        <taxon>Mycenaceae</taxon>
        <taxon>Mycena</taxon>
    </lineage>
</organism>
<feature type="transmembrane region" description="Helical" evidence="1">
    <location>
        <begin position="279"/>
        <end position="300"/>
    </location>
</feature>
<dbReference type="InterPro" id="IPR045339">
    <property type="entry name" value="DUF6534"/>
</dbReference>
<reference evidence="3" key="1">
    <citation type="submission" date="2020-05" db="EMBL/GenBank/DDBJ databases">
        <title>Mycena genomes resolve the evolution of fungal bioluminescence.</title>
        <authorList>
            <person name="Tsai I.J."/>
        </authorList>
    </citation>
    <scope>NUCLEOTIDE SEQUENCE</scope>
    <source>
        <strain evidence="3">CCC161011</strain>
    </source>
</reference>
<dbReference type="PANTHER" id="PTHR40465:SF1">
    <property type="entry name" value="DUF6534 DOMAIN-CONTAINING PROTEIN"/>
    <property type="match status" value="1"/>
</dbReference>
<feature type="transmembrane region" description="Helical" evidence="1">
    <location>
        <begin position="168"/>
        <end position="185"/>
    </location>
</feature>
<feature type="domain" description="DUF6534" evidence="2">
    <location>
        <begin position="245"/>
        <end position="333"/>
    </location>
</feature>
<dbReference type="PANTHER" id="PTHR40465">
    <property type="entry name" value="CHROMOSOME 1, WHOLE GENOME SHOTGUN SEQUENCE"/>
    <property type="match status" value="1"/>
</dbReference>
<feature type="transmembrane region" description="Helical" evidence="1">
    <location>
        <begin position="240"/>
        <end position="259"/>
    </location>
</feature>
<evidence type="ECO:0000313" key="4">
    <source>
        <dbReference type="Proteomes" id="UP000620124"/>
    </source>
</evidence>